<dbReference type="PRINTS" id="PR00081">
    <property type="entry name" value="GDHRDH"/>
</dbReference>
<dbReference type="SUPFAM" id="SSF51735">
    <property type="entry name" value="NAD(P)-binding Rossmann-fold domains"/>
    <property type="match status" value="1"/>
</dbReference>
<proteinExistence type="inferred from homology"/>
<dbReference type="PANTHER" id="PTHR44169">
    <property type="entry name" value="NADPH-DEPENDENT 1-ACYLDIHYDROXYACETONE PHOSPHATE REDUCTASE"/>
    <property type="match status" value="1"/>
</dbReference>
<gene>
    <name evidence="4" type="ORF">PMES_02196</name>
</gene>
<dbReference type="Pfam" id="PF00106">
    <property type="entry name" value="adh_short"/>
    <property type="match status" value="1"/>
</dbReference>
<dbReference type="AlphaFoldDB" id="A0A921NU45"/>
<reference evidence="4" key="1">
    <citation type="submission" date="2013-03" db="EMBL/GenBank/DDBJ databases">
        <title>Genome Sequence of the Profundibacterium mesophilum strain KAUST100406-0324T from Red Sea, a novel genus in the family Rhodobacteraceae.</title>
        <authorList>
            <person name="Essack M."/>
            <person name="Alam I."/>
            <person name="Lafi F."/>
            <person name="Alawi W."/>
            <person name="Kamanu F."/>
            <person name="Al-Suwailem A."/>
            <person name="Lee O.O."/>
            <person name="Xu Y."/>
            <person name="Bajic V."/>
            <person name="Qian P.-Y."/>
            <person name="Archer J."/>
        </authorList>
    </citation>
    <scope>NUCLEOTIDE SEQUENCE</scope>
    <source>
        <strain evidence="4">KAUST100406-0324</strain>
    </source>
</reference>
<comment type="caution">
    <text evidence="4">The sequence shown here is derived from an EMBL/GenBank/DDBJ whole genome shotgun (WGS) entry which is preliminary data.</text>
</comment>
<evidence type="ECO:0000256" key="1">
    <source>
        <dbReference type="ARBA" id="ARBA00006484"/>
    </source>
</evidence>
<organism evidence="4 5">
    <name type="scientific">Profundibacterium mesophilum KAUST100406-0324</name>
    <dbReference type="NCBI Taxonomy" id="1037889"/>
    <lineage>
        <taxon>Bacteria</taxon>
        <taxon>Pseudomonadati</taxon>
        <taxon>Pseudomonadota</taxon>
        <taxon>Alphaproteobacteria</taxon>
        <taxon>Rhodobacterales</taxon>
        <taxon>Roseobacteraceae</taxon>
        <taxon>Profundibacterium</taxon>
    </lineage>
</organism>
<evidence type="ECO:0000256" key="2">
    <source>
        <dbReference type="ARBA" id="ARBA00023002"/>
    </source>
</evidence>
<dbReference type="GO" id="GO:0004783">
    <property type="term" value="F:sulfite reductase (NADPH) activity"/>
    <property type="evidence" value="ECO:0007669"/>
    <property type="project" value="UniProtKB-EC"/>
</dbReference>
<dbReference type="RefSeq" id="WP_159965709.1">
    <property type="nucleotide sequence ID" value="NZ_APKE01000025.1"/>
</dbReference>
<comment type="similarity">
    <text evidence="1 3">Belongs to the short-chain dehydrogenases/reductases (SDR) family.</text>
</comment>
<dbReference type="EC" id="1.8.1.2" evidence="4"/>
<accession>A0A921NU45</accession>
<dbReference type="OrthoDB" id="9793825at2"/>
<protein>
    <submittedName>
        <fullName evidence="4">Sulfite reductase flavoprotein alpha-component</fullName>
        <ecNumber evidence="4">1.8.1.2</ecNumber>
    </submittedName>
</protein>
<keyword evidence="5" id="KW-1185">Reference proteome</keyword>
<evidence type="ECO:0000313" key="4">
    <source>
        <dbReference type="EMBL" id="KAF0675565.1"/>
    </source>
</evidence>
<dbReference type="InterPro" id="IPR002347">
    <property type="entry name" value="SDR_fam"/>
</dbReference>
<dbReference type="EMBL" id="APKE01000025">
    <property type="protein sequence ID" value="KAF0675565.1"/>
    <property type="molecule type" value="Genomic_DNA"/>
</dbReference>
<dbReference type="PROSITE" id="PS00061">
    <property type="entry name" value="ADH_SHORT"/>
    <property type="match status" value="1"/>
</dbReference>
<sequence length="276" mass="30755">MTRSILITGCSSGIGRDAAVTLKVRGWRVFAGLRRAEDARALEAEHGLETVLIDLADPRSIETGFDDVLLRSGGTLDALFNNAAYAIPGAIEDMPVDALRAIFETNFFGWHDLTRRAIPVMRRQGHGRIVMNSSVLGMVAAPWRGAYNASKFALEGLTDTLRVEMRDTPVHVVTIAPGPIRTPFRRNSVPHFERWIDWRASPRAAQYESALLPRLYAPPRRNRFELMPAAVTRHLLHALEAPHPRPRYHVTVPTHAMGALRRILPVRALDAILSRG</sequence>
<evidence type="ECO:0000313" key="5">
    <source>
        <dbReference type="Proteomes" id="UP000698242"/>
    </source>
</evidence>
<name>A0A921NU45_9RHOB</name>
<dbReference type="CDD" id="cd05374">
    <property type="entry name" value="17beta-HSD-like_SDR_c"/>
    <property type="match status" value="1"/>
</dbReference>
<dbReference type="PRINTS" id="PR00080">
    <property type="entry name" value="SDRFAMILY"/>
</dbReference>
<keyword evidence="2 4" id="KW-0560">Oxidoreductase</keyword>
<evidence type="ECO:0000256" key="3">
    <source>
        <dbReference type="RuleBase" id="RU000363"/>
    </source>
</evidence>
<dbReference type="Gene3D" id="3.40.50.720">
    <property type="entry name" value="NAD(P)-binding Rossmann-like Domain"/>
    <property type="match status" value="1"/>
</dbReference>
<dbReference type="Proteomes" id="UP000698242">
    <property type="component" value="Unassembled WGS sequence"/>
</dbReference>
<dbReference type="PANTHER" id="PTHR44169:SF6">
    <property type="entry name" value="NADPH-DEPENDENT 1-ACYLDIHYDROXYACETONE PHOSPHATE REDUCTASE"/>
    <property type="match status" value="1"/>
</dbReference>
<dbReference type="InterPro" id="IPR020904">
    <property type="entry name" value="Sc_DH/Rdtase_CS"/>
</dbReference>
<dbReference type="InterPro" id="IPR036291">
    <property type="entry name" value="NAD(P)-bd_dom_sf"/>
</dbReference>